<dbReference type="Proteomes" id="UP000824115">
    <property type="component" value="Unassembled WGS sequence"/>
</dbReference>
<keyword evidence="1" id="KW-0472">Membrane</keyword>
<reference evidence="2" key="2">
    <citation type="submission" date="2021-04" db="EMBL/GenBank/DDBJ databases">
        <authorList>
            <person name="Gilroy R."/>
        </authorList>
    </citation>
    <scope>NUCLEOTIDE SEQUENCE</scope>
    <source>
        <strain evidence="2">Gambia16-554</strain>
    </source>
</reference>
<evidence type="ECO:0000256" key="1">
    <source>
        <dbReference type="SAM" id="Phobius"/>
    </source>
</evidence>
<dbReference type="EMBL" id="DXAW01000054">
    <property type="protein sequence ID" value="HIZ85389.1"/>
    <property type="molecule type" value="Genomic_DNA"/>
</dbReference>
<feature type="transmembrane region" description="Helical" evidence="1">
    <location>
        <begin position="184"/>
        <end position="204"/>
    </location>
</feature>
<reference evidence="2" key="1">
    <citation type="journal article" date="2021" name="PeerJ">
        <title>Extensive microbial diversity within the chicken gut microbiome revealed by metagenomics and culture.</title>
        <authorList>
            <person name="Gilroy R."/>
            <person name="Ravi A."/>
            <person name="Getino M."/>
            <person name="Pursley I."/>
            <person name="Horton D.L."/>
            <person name="Alikhan N.F."/>
            <person name="Baker D."/>
            <person name="Gharbi K."/>
            <person name="Hall N."/>
            <person name="Watson M."/>
            <person name="Adriaenssens E.M."/>
            <person name="Foster-Nyarko E."/>
            <person name="Jarju S."/>
            <person name="Secka A."/>
            <person name="Antonio M."/>
            <person name="Oren A."/>
            <person name="Chaudhuri R.R."/>
            <person name="La Ragione R."/>
            <person name="Hildebrand F."/>
            <person name="Pallen M.J."/>
        </authorList>
    </citation>
    <scope>NUCLEOTIDE SEQUENCE</scope>
    <source>
        <strain evidence="2">Gambia16-554</strain>
    </source>
</reference>
<name>A0A9D2GR23_9BACT</name>
<dbReference type="AlphaFoldDB" id="A0A9D2GR23"/>
<feature type="transmembrane region" description="Helical" evidence="1">
    <location>
        <begin position="113"/>
        <end position="138"/>
    </location>
</feature>
<feature type="transmembrane region" description="Helical" evidence="1">
    <location>
        <begin position="39"/>
        <end position="65"/>
    </location>
</feature>
<sequence>MRLNAVIDMLPVDGLWEGSRLSVYEVFPQVPFSVEGTQYFVWGILFLIFFCLVFRTPAAALALWAGGFMRSPAKRTYFDTSAAVRFGLPVSMVIFLPVFSFLIYGSGAVDAPYALILGVVAGFILLRAAVLQGIAYVTGEKDFVQTAGRAFMLFFLLVTAVFCVVYIIGMFLPDIFPVLAGKVIPALSILLLAVYVIELLRIIFAFKEPVFLSILYLCTLEFLPIATAVVTIIKY</sequence>
<keyword evidence="1" id="KW-1133">Transmembrane helix</keyword>
<feature type="transmembrane region" description="Helical" evidence="1">
    <location>
        <begin position="150"/>
        <end position="172"/>
    </location>
</feature>
<dbReference type="InterPro" id="IPR025367">
    <property type="entry name" value="DUF4271"/>
</dbReference>
<accession>A0A9D2GR23</accession>
<protein>
    <submittedName>
        <fullName evidence="2">DUF4271 domain-containing protein</fullName>
    </submittedName>
</protein>
<organism evidence="2 3">
    <name type="scientific">Candidatus Coprenecus stercoravium</name>
    <dbReference type="NCBI Taxonomy" id="2840735"/>
    <lineage>
        <taxon>Bacteria</taxon>
        <taxon>Pseudomonadati</taxon>
        <taxon>Bacteroidota</taxon>
        <taxon>Bacteroidia</taxon>
        <taxon>Bacteroidales</taxon>
        <taxon>Rikenellaceae</taxon>
        <taxon>Rikenellaceae incertae sedis</taxon>
        <taxon>Candidatus Coprenecus</taxon>
    </lineage>
</organism>
<evidence type="ECO:0000313" key="2">
    <source>
        <dbReference type="EMBL" id="HIZ85389.1"/>
    </source>
</evidence>
<feature type="transmembrane region" description="Helical" evidence="1">
    <location>
        <begin position="211"/>
        <end position="233"/>
    </location>
</feature>
<gene>
    <name evidence="2" type="ORF">IAC04_02740</name>
</gene>
<keyword evidence="1" id="KW-0812">Transmembrane</keyword>
<proteinExistence type="predicted"/>
<comment type="caution">
    <text evidence="2">The sequence shown here is derived from an EMBL/GenBank/DDBJ whole genome shotgun (WGS) entry which is preliminary data.</text>
</comment>
<dbReference type="Pfam" id="PF14093">
    <property type="entry name" value="DUF4271"/>
    <property type="match status" value="1"/>
</dbReference>
<feature type="transmembrane region" description="Helical" evidence="1">
    <location>
        <begin position="86"/>
        <end position="107"/>
    </location>
</feature>
<evidence type="ECO:0000313" key="3">
    <source>
        <dbReference type="Proteomes" id="UP000824115"/>
    </source>
</evidence>